<proteinExistence type="predicted"/>
<evidence type="ECO:0000313" key="3">
    <source>
        <dbReference type="Proteomes" id="UP000693946"/>
    </source>
</evidence>
<dbReference type="EMBL" id="JAGKHQ010001740">
    <property type="protein sequence ID" value="KAG7453855.1"/>
    <property type="molecule type" value="Genomic_DNA"/>
</dbReference>
<protein>
    <submittedName>
        <fullName evidence="2">Uncharacterized protein</fullName>
    </submittedName>
</protein>
<evidence type="ECO:0000313" key="2">
    <source>
        <dbReference type="EMBL" id="KAG7453855.1"/>
    </source>
</evidence>
<dbReference type="AlphaFoldDB" id="A0AAV6P921"/>
<organism evidence="2 3">
    <name type="scientific">Solea senegalensis</name>
    <name type="common">Senegalese sole</name>
    <dbReference type="NCBI Taxonomy" id="28829"/>
    <lineage>
        <taxon>Eukaryota</taxon>
        <taxon>Metazoa</taxon>
        <taxon>Chordata</taxon>
        <taxon>Craniata</taxon>
        <taxon>Vertebrata</taxon>
        <taxon>Euteleostomi</taxon>
        <taxon>Actinopterygii</taxon>
        <taxon>Neopterygii</taxon>
        <taxon>Teleostei</taxon>
        <taxon>Neoteleostei</taxon>
        <taxon>Acanthomorphata</taxon>
        <taxon>Carangaria</taxon>
        <taxon>Pleuronectiformes</taxon>
        <taxon>Pleuronectoidei</taxon>
        <taxon>Soleidae</taxon>
        <taxon>Solea</taxon>
    </lineage>
</organism>
<evidence type="ECO:0000256" key="1">
    <source>
        <dbReference type="SAM" id="MobiDB-lite"/>
    </source>
</evidence>
<comment type="caution">
    <text evidence="2">The sequence shown here is derived from an EMBL/GenBank/DDBJ whole genome shotgun (WGS) entry which is preliminary data.</text>
</comment>
<gene>
    <name evidence="2" type="ORF">JOB18_024310</name>
</gene>
<feature type="compositionally biased region" description="Low complexity" evidence="1">
    <location>
        <begin position="69"/>
        <end position="89"/>
    </location>
</feature>
<name>A0AAV6P921_SOLSE</name>
<dbReference type="Proteomes" id="UP000693946">
    <property type="component" value="Unassembled WGS sequence"/>
</dbReference>
<sequence>MVVPASPPSPLPSSLKQALGLRLKTYEAPESRGSEQSLVANVVTQRPRAIYERHAPCTRAHSSTGLRPAASAASAASSSSAAAAAASVR</sequence>
<accession>A0AAV6P921</accession>
<reference evidence="2 3" key="1">
    <citation type="journal article" date="2021" name="Sci. Rep.">
        <title>Chromosome anchoring in Senegalese sole (Solea senegalensis) reveals sex-associated markers and genome rearrangements in flatfish.</title>
        <authorList>
            <person name="Guerrero-Cozar I."/>
            <person name="Gomez-Garrido J."/>
            <person name="Berbel C."/>
            <person name="Martinez-Blanch J.F."/>
            <person name="Alioto T."/>
            <person name="Claros M.G."/>
            <person name="Gagnaire P.A."/>
            <person name="Manchado M."/>
        </authorList>
    </citation>
    <scope>NUCLEOTIDE SEQUENCE [LARGE SCALE GENOMIC DNA]</scope>
    <source>
        <strain evidence="2">Sse05_10M</strain>
    </source>
</reference>
<keyword evidence="3" id="KW-1185">Reference proteome</keyword>
<feature type="region of interest" description="Disordered" evidence="1">
    <location>
        <begin position="58"/>
        <end position="89"/>
    </location>
</feature>